<keyword evidence="8" id="KW-0547">Nucleotide-binding</keyword>
<dbReference type="InterPro" id="IPR016120">
    <property type="entry name" value="Sig_transdc_His_kin_SpoOB"/>
</dbReference>
<dbReference type="EC" id="2.7.13.3" evidence="3"/>
<gene>
    <name evidence="16" type="primary">dcuS</name>
    <name evidence="16" type="ORF">FS935_01680</name>
</gene>
<dbReference type="Pfam" id="PF00989">
    <property type="entry name" value="PAS"/>
    <property type="match status" value="1"/>
</dbReference>
<dbReference type="SUPFAM" id="SSF103190">
    <property type="entry name" value="Sensory domain-like"/>
    <property type="match status" value="1"/>
</dbReference>
<keyword evidence="9 16" id="KW-0418">Kinase</keyword>
<dbReference type="Gene3D" id="3.30.450.20">
    <property type="entry name" value="PAS domain"/>
    <property type="match status" value="2"/>
</dbReference>
<keyword evidence="11 14" id="KW-1133">Transmembrane helix</keyword>
<keyword evidence="12" id="KW-0902">Two-component regulatory system</keyword>
<evidence type="ECO:0000256" key="3">
    <source>
        <dbReference type="ARBA" id="ARBA00012438"/>
    </source>
</evidence>
<dbReference type="InterPro" id="IPR035965">
    <property type="entry name" value="PAS-like_dom_sf"/>
</dbReference>
<dbReference type="InterPro" id="IPR005467">
    <property type="entry name" value="His_kinase_dom"/>
</dbReference>
<feature type="transmembrane region" description="Helical" evidence="14">
    <location>
        <begin position="12"/>
        <end position="32"/>
    </location>
</feature>
<dbReference type="InterPro" id="IPR029151">
    <property type="entry name" value="Sensor-like_sf"/>
</dbReference>
<reference evidence="16 17" key="1">
    <citation type="journal article" date="2005" name="Int. J. Syst. Evol. Microbiol.">
        <title>Bacillus litoralis sp. nov., isolated from a tidal flat of the Yellow Sea in Korea.</title>
        <authorList>
            <person name="Yoon J.H."/>
            <person name="Oh T.K."/>
        </authorList>
    </citation>
    <scope>NUCLEOTIDE SEQUENCE [LARGE SCALE GENOMIC DNA]</scope>
    <source>
        <strain evidence="16 17">SW-211</strain>
    </source>
</reference>
<dbReference type="Gene3D" id="1.10.287.130">
    <property type="match status" value="1"/>
</dbReference>
<organism evidence="16 17">
    <name type="scientific">Metabacillus litoralis</name>
    <dbReference type="NCBI Taxonomy" id="152268"/>
    <lineage>
        <taxon>Bacteria</taxon>
        <taxon>Bacillati</taxon>
        <taxon>Bacillota</taxon>
        <taxon>Bacilli</taxon>
        <taxon>Bacillales</taxon>
        <taxon>Bacillaceae</taxon>
        <taxon>Metabacillus</taxon>
    </lineage>
</organism>
<evidence type="ECO:0000256" key="10">
    <source>
        <dbReference type="ARBA" id="ARBA00022840"/>
    </source>
</evidence>
<dbReference type="NCBIfam" id="NF008298">
    <property type="entry name" value="PRK11086.1"/>
    <property type="match status" value="1"/>
</dbReference>
<dbReference type="FunFam" id="3.30.450.20:FF:000018">
    <property type="entry name" value="Sensor histidine kinase DcuS"/>
    <property type="match status" value="1"/>
</dbReference>
<dbReference type="Proteomes" id="UP000321363">
    <property type="component" value="Unassembled WGS sequence"/>
</dbReference>
<evidence type="ECO:0000256" key="6">
    <source>
        <dbReference type="ARBA" id="ARBA00022679"/>
    </source>
</evidence>
<sequence>MNEVIFLLKRPFSLSFIITIFGCVVVLLSLLITDLLINFTTSERIIDNQEEKAQIVSRTVAESKIVKDHLLLKGNTEEVQDYTLEVQEITDMMFVVVMNMEGVRQSHPNPNLIGKKFVGGDEKEVLQGREYISKSKGTLGDSLRAFTPVYDTNDNQIGAVAVGISLEDVQLSLTQNHRNIIIGSVFGILVGILGAFLLAKYIKRMLFGLEPYAISKLLQERSTMLQSVHEGVLAVDENLTITLVNKSALALFEKAGLEKNPVGMKISDYMSNSTIERVIKTGESERDVEQLIKGMSILANREPLIVNNKIVGAISTFRDKTEVNQLANQLTGIQTYVETLRAQSHEFMNRLHVIFGMVQLEAYDELKSFIRQIIDHQNQEVAMVTNSIKDPVLAGFILGKLSYAREEKVELKVINDTEFSRPLSIESSQELITIIGNLIDNAIEALSTSKEKKIELKLKEEGDMLHIEVSDTGPGITETNQDSIFKKGFSTKGTNRGIGLYLTKQSIEKLNGKLNVITSEKGTTFKVAVEYVSRKDVKKHD</sequence>
<evidence type="ECO:0000313" key="16">
    <source>
        <dbReference type="EMBL" id="TXC92930.1"/>
    </source>
</evidence>
<accession>A0A5C6W906</accession>
<keyword evidence="4" id="KW-1003">Cell membrane</keyword>
<proteinExistence type="predicted"/>
<dbReference type="PROSITE" id="PS50109">
    <property type="entry name" value="HIS_KIN"/>
    <property type="match status" value="1"/>
</dbReference>
<dbReference type="SUPFAM" id="SSF55890">
    <property type="entry name" value="Sporulation response regulatory protein Spo0B"/>
    <property type="match status" value="1"/>
</dbReference>
<keyword evidence="7 14" id="KW-0812">Transmembrane</keyword>
<dbReference type="InterPro" id="IPR000014">
    <property type="entry name" value="PAS"/>
</dbReference>
<dbReference type="SMART" id="SM00387">
    <property type="entry name" value="HATPase_c"/>
    <property type="match status" value="1"/>
</dbReference>
<name>A0A5C6W906_9BACI</name>
<evidence type="ECO:0000256" key="11">
    <source>
        <dbReference type="ARBA" id="ARBA00022989"/>
    </source>
</evidence>
<dbReference type="GO" id="GO:0005524">
    <property type="term" value="F:ATP binding"/>
    <property type="evidence" value="ECO:0007669"/>
    <property type="project" value="UniProtKB-KW"/>
</dbReference>
<dbReference type="AlphaFoldDB" id="A0A5C6W906"/>
<keyword evidence="6 16" id="KW-0808">Transferase</keyword>
<evidence type="ECO:0000256" key="8">
    <source>
        <dbReference type="ARBA" id="ARBA00022741"/>
    </source>
</evidence>
<feature type="domain" description="Histidine kinase" evidence="15">
    <location>
        <begin position="342"/>
        <end position="533"/>
    </location>
</feature>
<dbReference type="OrthoDB" id="9792686at2"/>
<dbReference type="Pfam" id="PF14689">
    <property type="entry name" value="SPOB_a"/>
    <property type="match status" value="1"/>
</dbReference>
<comment type="catalytic activity">
    <reaction evidence="1">
        <text>ATP + protein L-histidine = ADP + protein N-phospho-L-histidine.</text>
        <dbReference type="EC" id="2.7.13.3"/>
    </reaction>
</comment>
<keyword evidence="13 14" id="KW-0472">Membrane</keyword>
<evidence type="ECO:0000256" key="13">
    <source>
        <dbReference type="ARBA" id="ARBA00023136"/>
    </source>
</evidence>
<dbReference type="InterPro" id="IPR033463">
    <property type="entry name" value="sCache_3"/>
</dbReference>
<evidence type="ECO:0000256" key="2">
    <source>
        <dbReference type="ARBA" id="ARBA00004651"/>
    </source>
</evidence>
<dbReference type="InterPro" id="IPR003594">
    <property type="entry name" value="HATPase_dom"/>
</dbReference>
<evidence type="ECO:0000313" key="17">
    <source>
        <dbReference type="Proteomes" id="UP000321363"/>
    </source>
</evidence>
<evidence type="ECO:0000256" key="4">
    <source>
        <dbReference type="ARBA" id="ARBA00022475"/>
    </source>
</evidence>
<dbReference type="Pfam" id="PF17203">
    <property type="entry name" value="sCache_3_2"/>
    <property type="match status" value="1"/>
</dbReference>
<evidence type="ECO:0000256" key="12">
    <source>
        <dbReference type="ARBA" id="ARBA00023012"/>
    </source>
</evidence>
<keyword evidence="10" id="KW-0067">ATP-binding</keyword>
<dbReference type="InterPro" id="IPR036890">
    <property type="entry name" value="HATPase_C_sf"/>
</dbReference>
<comment type="caution">
    <text evidence="16">The sequence shown here is derived from an EMBL/GenBank/DDBJ whole genome shotgun (WGS) entry which is preliminary data.</text>
</comment>
<dbReference type="SUPFAM" id="SSF55785">
    <property type="entry name" value="PYP-like sensor domain (PAS domain)"/>
    <property type="match status" value="1"/>
</dbReference>
<dbReference type="SMART" id="SM00091">
    <property type="entry name" value="PAS"/>
    <property type="match status" value="1"/>
</dbReference>
<dbReference type="InterPro" id="IPR013767">
    <property type="entry name" value="PAS_fold"/>
</dbReference>
<dbReference type="InterPro" id="IPR004358">
    <property type="entry name" value="Sig_transdc_His_kin-like_C"/>
</dbReference>
<dbReference type="PANTHER" id="PTHR43547:SF10">
    <property type="entry name" value="SENSOR HISTIDINE KINASE DCUS"/>
    <property type="match status" value="1"/>
</dbReference>
<protein>
    <recommendedName>
        <fullName evidence="3">histidine kinase</fullName>
        <ecNumber evidence="3">2.7.13.3</ecNumber>
    </recommendedName>
</protein>
<dbReference type="EMBL" id="VOQF01000001">
    <property type="protein sequence ID" value="TXC92930.1"/>
    <property type="molecule type" value="Genomic_DNA"/>
</dbReference>
<dbReference type="InterPro" id="IPR039506">
    <property type="entry name" value="SPOB_a"/>
</dbReference>
<dbReference type="GO" id="GO:0005886">
    <property type="term" value="C:plasma membrane"/>
    <property type="evidence" value="ECO:0007669"/>
    <property type="project" value="UniProtKB-SubCell"/>
</dbReference>
<evidence type="ECO:0000256" key="1">
    <source>
        <dbReference type="ARBA" id="ARBA00000085"/>
    </source>
</evidence>
<evidence type="ECO:0000256" key="5">
    <source>
        <dbReference type="ARBA" id="ARBA00022553"/>
    </source>
</evidence>
<evidence type="ECO:0000259" key="15">
    <source>
        <dbReference type="PROSITE" id="PS50109"/>
    </source>
</evidence>
<evidence type="ECO:0000256" key="7">
    <source>
        <dbReference type="ARBA" id="ARBA00022692"/>
    </source>
</evidence>
<feature type="transmembrane region" description="Helical" evidence="14">
    <location>
        <begin position="180"/>
        <end position="199"/>
    </location>
</feature>
<dbReference type="PRINTS" id="PR00344">
    <property type="entry name" value="BCTRLSENSOR"/>
</dbReference>
<keyword evidence="17" id="KW-1185">Reference proteome</keyword>
<evidence type="ECO:0000256" key="9">
    <source>
        <dbReference type="ARBA" id="ARBA00022777"/>
    </source>
</evidence>
<dbReference type="GO" id="GO:0006355">
    <property type="term" value="P:regulation of DNA-templated transcription"/>
    <property type="evidence" value="ECO:0007669"/>
    <property type="project" value="InterPro"/>
</dbReference>
<comment type="subcellular location">
    <subcellularLocation>
        <location evidence="2">Cell membrane</location>
        <topology evidence="2">Multi-pass membrane protein</topology>
    </subcellularLocation>
</comment>
<dbReference type="PANTHER" id="PTHR43547">
    <property type="entry name" value="TWO-COMPONENT HISTIDINE KINASE"/>
    <property type="match status" value="1"/>
</dbReference>
<dbReference type="GO" id="GO:0000155">
    <property type="term" value="F:phosphorelay sensor kinase activity"/>
    <property type="evidence" value="ECO:0007669"/>
    <property type="project" value="InterPro"/>
</dbReference>
<dbReference type="Gene3D" id="3.30.565.10">
    <property type="entry name" value="Histidine kinase-like ATPase, C-terminal domain"/>
    <property type="match status" value="1"/>
</dbReference>
<dbReference type="SUPFAM" id="SSF55874">
    <property type="entry name" value="ATPase domain of HSP90 chaperone/DNA topoisomerase II/histidine kinase"/>
    <property type="match status" value="1"/>
</dbReference>
<evidence type="ECO:0000256" key="14">
    <source>
        <dbReference type="SAM" id="Phobius"/>
    </source>
</evidence>
<dbReference type="Pfam" id="PF02518">
    <property type="entry name" value="HATPase_c"/>
    <property type="match status" value="1"/>
</dbReference>
<keyword evidence="5" id="KW-0597">Phosphoprotein</keyword>